<feature type="region of interest" description="Disordered" evidence="1">
    <location>
        <begin position="670"/>
        <end position="691"/>
    </location>
</feature>
<gene>
    <name evidence="2" type="ORF">AK812_SmicGene14604</name>
</gene>
<dbReference type="EMBL" id="LSRX01000262">
    <property type="protein sequence ID" value="OLQ02532.1"/>
    <property type="molecule type" value="Genomic_DNA"/>
</dbReference>
<keyword evidence="3" id="KW-1185">Reference proteome</keyword>
<reference evidence="2 3" key="1">
    <citation type="submission" date="2016-02" db="EMBL/GenBank/DDBJ databases">
        <title>Genome analysis of coral dinoflagellate symbionts highlights evolutionary adaptations to a symbiotic lifestyle.</title>
        <authorList>
            <person name="Aranda M."/>
            <person name="Li Y."/>
            <person name="Liew Y.J."/>
            <person name="Baumgarten S."/>
            <person name="Simakov O."/>
            <person name="Wilson M."/>
            <person name="Piel J."/>
            <person name="Ashoor H."/>
            <person name="Bougouffa S."/>
            <person name="Bajic V.B."/>
            <person name="Ryu T."/>
            <person name="Ravasi T."/>
            <person name="Bayer T."/>
            <person name="Micklem G."/>
            <person name="Kim H."/>
            <person name="Bhak J."/>
            <person name="Lajeunesse T.C."/>
            <person name="Voolstra C.R."/>
        </authorList>
    </citation>
    <scope>NUCLEOTIDE SEQUENCE [LARGE SCALE GENOMIC DNA]</scope>
    <source>
        <strain evidence="2 3">CCMP2467</strain>
    </source>
</reference>
<dbReference type="Proteomes" id="UP000186817">
    <property type="component" value="Unassembled WGS sequence"/>
</dbReference>
<sequence length="691" mass="77993">MTRLFYQNSNEIEVFRQYWYERTRWEHRYEMAGTFVASGVAQPSFTASGSHYEASLQMTLPTSLPQPEPLDGRGTFTGALNLAAKEVPGSLQLPYNLSASFSAEEVKPGVQLAVQLEAGDDKSGFWNYVQRRWLHNNQEVDVLLLQEIHWSLGRILQVRCEAKQANLDIICAYQWVRRDNTTRDTEQLRGKFWSVLSGLLAGLPRRNMLVLGGDFNSMVAPLPGLIGRGLLPHPTRKPEPEFLTVLEEHKLCLLNTWSKATPAVCATFRNGAIVSQIDFVAVRRRNADALARRAKPTSLDLAPGREGEDPAVTEGIREMWRRHSACPVLYAKRKETTCTVLTGEVPLKNAETMAASADAEMAEVARREYAEVMGALPGLPSLMTATRRKPEEDKDKEEDRQSKYPRPGTEASKGQGQRRGKGNWSRNSWDSANWSRSSGWGDQGEKENKQLSEPDYATQALLRSMTKLVICHEEELARLRVDTSWMLFVDTHEEGIVPLLQQAAEQWQIKCEAREVTTGLRVVLFLALINEAKRRLELMLEPEQQQRATNVGWMGQGSTALAPVWYYHVWNPERMQQERSDRQPLCHQTATATRGLEGEHTSPVVPFMLSLSLRNEATARCHQALAALDGNACLKPSGIRLRPERGQPSQLCRELADHYLKLSYTDWTARPKARAQKKPSPPRTTQETDEL</sequence>
<accession>A0A1Q9E524</accession>
<feature type="region of interest" description="Disordered" evidence="1">
    <location>
        <begin position="380"/>
        <end position="452"/>
    </location>
</feature>
<dbReference type="OrthoDB" id="414666at2759"/>
<dbReference type="AlphaFoldDB" id="A0A1Q9E524"/>
<name>A0A1Q9E524_SYMMI</name>
<feature type="compositionally biased region" description="Basic and acidic residues" evidence="1">
    <location>
        <begin position="443"/>
        <end position="452"/>
    </location>
</feature>
<protein>
    <recommendedName>
        <fullName evidence="4">Endonuclease/exonuclease/phosphatase domain-containing protein</fullName>
    </recommendedName>
</protein>
<feature type="compositionally biased region" description="Basic and acidic residues" evidence="1">
    <location>
        <begin position="388"/>
        <end position="402"/>
    </location>
</feature>
<dbReference type="InterPro" id="IPR036691">
    <property type="entry name" value="Endo/exonu/phosph_ase_sf"/>
</dbReference>
<organism evidence="2 3">
    <name type="scientific">Symbiodinium microadriaticum</name>
    <name type="common">Dinoflagellate</name>
    <name type="synonym">Zooxanthella microadriatica</name>
    <dbReference type="NCBI Taxonomy" id="2951"/>
    <lineage>
        <taxon>Eukaryota</taxon>
        <taxon>Sar</taxon>
        <taxon>Alveolata</taxon>
        <taxon>Dinophyceae</taxon>
        <taxon>Suessiales</taxon>
        <taxon>Symbiodiniaceae</taxon>
        <taxon>Symbiodinium</taxon>
    </lineage>
</organism>
<comment type="caution">
    <text evidence="2">The sequence shown here is derived from an EMBL/GenBank/DDBJ whole genome shotgun (WGS) entry which is preliminary data.</text>
</comment>
<dbReference type="SUPFAM" id="SSF56219">
    <property type="entry name" value="DNase I-like"/>
    <property type="match status" value="1"/>
</dbReference>
<evidence type="ECO:0000313" key="3">
    <source>
        <dbReference type="Proteomes" id="UP000186817"/>
    </source>
</evidence>
<feature type="compositionally biased region" description="Polar residues" evidence="1">
    <location>
        <begin position="424"/>
        <end position="440"/>
    </location>
</feature>
<proteinExistence type="predicted"/>
<evidence type="ECO:0000256" key="1">
    <source>
        <dbReference type="SAM" id="MobiDB-lite"/>
    </source>
</evidence>
<evidence type="ECO:0008006" key="4">
    <source>
        <dbReference type="Google" id="ProtNLM"/>
    </source>
</evidence>
<evidence type="ECO:0000313" key="2">
    <source>
        <dbReference type="EMBL" id="OLQ02532.1"/>
    </source>
</evidence>
<dbReference type="Gene3D" id="3.60.10.10">
    <property type="entry name" value="Endonuclease/exonuclease/phosphatase"/>
    <property type="match status" value="1"/>
</dbReference>